<name>A0ABR2ZEX1_9AGAR</name>
<evidence type="ECO:0000313" key="3">
    <source>
        <dbReference type="Proteomes" id="UP001437256"/>
    </source>
</evidence>
<feature type="domain" description="Cyanovirin-N" evidence="1">
    <location>
        <begin position="2"/>
        <end position="96"/>
    </location>
</feature>
<dbReference type="Gene3D" id="2.30.60.10">
    <property type="entry name" value="Cyanovirin-N"/>
    <property type="match status" value="3"/>
</dbReference>
<dbReference type="SMART" id="SM01111">
    <property type="entry name" value="CVNH"/>
    <property type="match status" value="3"/>
</dbReference>
<dbReference type="InterPro" id="IPR011058">
    <property type="entry name" value="Cyanovirin-N"/>
</dbReference>
<reference evidence="2 3" key="1">
    <citation type="submission" date="2024-05" db="EMBL/GenBank/DDBJ databases">
        <title>A draft genome resource for the thread blight pathogen Marasmius tenuissimus strain MS-2.</title>
        <authorList>
            <person name="Yulfo-Soto G.E."/>
            <person name="Baruah I.K."/>
            <person name="Amoako-Attah I."/>
            <person name="Bukari Y."/>
            <person name="Meinhardt L.W."/>
            <person name="Bailey B.A."/>
            <person name="Cohen S.P."/>
        </authorList>
    </citation>
    <scope>NUCLEOTIDE SEQUENCE [LARGE SCALE GENOMIC DNA]</scope>
    <source>
        <strain evidence="2 3">MS-2</strain>
    </source>
</reference>
<dbReference type="Proteomes" id="UP001437256">
    <property type="component" value="Unassembled WGS sequence"/>
</dbReference>
<feature type="domain" description="Cyanovirin-N" evidence="1">
    <location>
        <begin position="107"/>
        <end position="199"/>
    </location>
</feature>
<organism evidence="2 3">
    <name type="scientific">Marasmius tenuissimus</name>
    <dbReference type="NCBI Taxonomy" id="585030"/>
    <lineage>
        <taxon>Eukaryota</taxon>
        <taxon>Fungi</taxon>
        <taxon>Dikarya</taxon>
        <taxon>Basidiomycota</taxon>
        <taxon>Agaricomycotina</taxon>
        <taxon>Agaricomycetes</taxon>
        <taxon>Agaricomycetidae</taxon>
        <taxon>Agaricales</taxon>
        <taxon>Marasmiineae</taxon>
        <taxon>Marasmiaceae</taxon>
        <taxon>Marasmius</taxon>
    </lineage>
</organism>
<keyword evidence="3" id="KW-1185">Reference proteome</keyword>
<feature type="domain" description="Cyanovirin-N" evidence="1">
    <location>
        <begin position="254"/>
        <end position="352"/>
    </location>
</feature>
<gene>
    <name evidence="2" type="ORF">AAF712_013490</name>
</gene>
<sequence>MPFDSSCTHPRLVNSTLHVTHKGQNISLDLEKGLGNINGAFTWTEGHSGFPKSAQKVLLEGSVLTAELQKADKKTWNRAQVDLSQIIHVVDGKLVFKFKGNTTAPMYFGGSCTHTRLENSYLHVTHKGHDHRLDLDKCLGNIDGTFSWEAQGFSKTARHLSLEGSVLTGELRMKDEKTWNRAKVDLSHKIRFVDEKLVFDPKEQTPPQSPATPPPAYQESFSERLRLYKSTHKSTLETCTYEERSSAYMKFSVDNLHLCGSVLSGRCLQSNGKYENITFDLKGHIGVVAGHLVWGRNGFMSSCHPPSIRLQKDSPWILEAQCYCDHSDAKAVRKSTLDLSRYLHVFKGKFEVKVIEGSHDLSEMFSEAKWMKFKVISEPNPEFLLDFSTFRSSFRQIAESAVKHVVTEVTEEFREMSAKHIRTVLKGDIEREVTHTVTDVVTTQVKSLVEVEIERLFSAAKTEVIKACHKMQETVIKEITSKYTEKITRNMVTDLSKCVDGLIMQSMTEVSALAIAQFQQHAEILMERELSLATTRSARTQANFLKSLAAQMESSAGISKANSHSC</sequence>
<comment type="caution">
    <text evidence="2">The sequence shown here is derived from an EMBL/GenBank/DDBJ whole genome shotgun (WGS) entry which is preliminary data.</text>
</comment>
<dbReference type="InterPro" id="IPR036673">
    <property type="entry name" value="Cyanovirin-N_sf"/>
</dbReference>
<proteinExistence type="predicted"/>
<protein>
    <recommendedName>
        <fullName evidence="1">Cyanovirin-N domain-containing protein</fullName>
    </recommendedName>
</protein>
<dbReference type="PANTHER" id="PTHR42076:SF1">
    <property type="entry name" value="CYANOVIRIN-N DOMAIN-CONTAINING PROTEIN"/>
    <property type="match status" value="1"/>
</dbReference>
<evidence type="ECO:0000313" key="2">
    <source>
        <dbReference type="EMBL" id="KAL0059764.1"/>
    </source>
</evidence>
<evidence type="ECO:0000259" key="1">
    <source>
        <dbReference type="SMART" id="SM01111"/>
    </source>
</evidence>
<dbReference type="PANTHER" id="PTHR42076">
    <property type="entry name" value="CYANOVIRIN-N HOMOLOG"/>
    <property type="match status" value="1"/>
</dbReference>
<accession>A0ABR2ZEX1</accession>
<dbReference type="Pfam" id="PF08881">
    <property type="entry name" value="CVNH"/>
    <property type="match status" value="3"/>
</dbReference>
<dbReference type="EMBL" id="JBBXMP010000208">
    <property type="protein sequence ID" value="KAL0059764.1"/>
    <property type="molecule type" value="Genomic_DNA"/>
</dbReference>
<dbReference type="SUPFAM" id="SSF51322">
    <property type="entry name" value="Cyanovirin-N"/>
    <property type="match status" value="3"/>
</dbReference>